<accession>M0M8D1</accession>
<comment type="caution">
    <text evidence="2">The sequence shown here is derived from an EMBL/GenBank/DDBJ whole genome shotgun (WGS) entry which is preliminary data.</text>
</comment>
<protein>
    <submittedName>
        <fullName evidence="2">Ethyl tert-butyl ether degradation EthD</fullName>
    </submittedName>
</protein>
<dbReference type="EMBL" id="AOMA01000063">
    <property type="protein sequence ID" value="EMA41608.1"/>
    <property type="molecule type" value="Genomic_DNA"/>
</dbReference>
<dbReference type="NCBIfam" id="TIGR02118">
    <property type="entry name" value="EthD family reductase"/>
    <property type="match status" value="1"/>
</dbReference>
<keyword evidence="3" id="KW-1185">Reference proteome</keyword>
<evidence type="ECO:0000313" key="3">
    <source>
        <dbReference type="Proteomes" id="UP000011607"/>
    </source>
</evidence>
<gene>
    <name evidence="2" type="ORF">C446_04815</name>
</gene>
<evidence type="ECO:0000259" key="1">
    <source>
        <dbReference type="Pfam" id="PF07110"/>
    </source>
</evidence>
<name>M0M8D1_9EURY</name>
<proteinExistence type="predicted"/>
<dbReference type="Pfam" id="PF07110">
    <property type="entry name" value="EthD"/>
    <property type="match status" value="1"/>
</dbReference>
<evidence type="ECO:0000313" key="2">
    <source>
        <dbReference type="EMBL" id="EMA41608.1"/>
    </source>
</evidence>
<feature type="domain" description="EthD" evidence="1">
    <location>
        <begin position="13"/>
        <end position="82"/>
    </location>
</feature>
<dbReference type="OrthoDB" id="172569at2157"/>
<dbReference type="Gene3D" id="3.30.70.100">
    <property type="match status" value="1"/>
</dbReference>
<sequence length="112" mass="12221">MTTMVELLVRTDEYSHEAFVERWQDDHAEIGRELPGLQRYSTAVPTNPEAVDSDGALELTFEHETASNAAFSSNVGQDVQGDPAECLEGGAGPRLTVDETVHVEETTTGTER</sequence>
<dbReference type="RefSeq" id="WP_006671920.1">
    <property type="nucleotide sequence ID" value="NZ_AOMA01000063.1"/>
</dbReference>
<dbReference type="InterPro" id="IPR011008">
    <property type="entry name" value="Dimeric_a/b-barrel"/>
</dbReference>
<dbReference type="SUPFAM" id="SSF54909">
    <property type="entry name" value="Dimeric alpha+beta barrel"/>
    <property type="match status" value="1"/>
</dbReference>
<reference evidence="2 3" key="1">
    <citation type="journal article" date="2014" name="PLoS Genet.">
        <title>Phylogenetically driven sequencing of extremely halophilic archaea reveals strategies for static and dynamic osmo-response.</title>
        <authorList>
            <person name="Becker E.A."/>
            <person name="Seitzer P.M."/>
            <person name="Tritt A."/>
            <person name="Larsen D."/>
            <person name="Krusor M."/>
            <person name="Yao A.I."/>
            <person name="Wu D."/>
            <person name="Madern D."/>
            <person name="Eisen J.A."/>
            <person name="Darling A.E."/>
            <person name="Facciotti M.T."/>
        </authorList>
    </citation>
    <scope>NUCLEOTIDE SEQUENCE [LARGE SCALE GENOMIC DNA]</scope>
    <source>
        <strain evidence="2 3">JCM 10879</strain>
    </source>
</reference>
<dbReference type="InterPro" id="IPR009799">
    <property type="entry name" value="EthD_dom"/>
</dbReference>
<organism evidence="2 3">
    <name type="scientific">Halobiforma nitratireducens JCM 10879</name>
    <dbReference type="NCBI Taxonomy" id="1227454"/>
    <lineage>
        <taxon>Archaea</taxon>
        <taxon>Methanobacteriati</taxon>
        <taxon>Methanobacteriota</taxon>
        <taxon>Stenosarchaea group</taxon>
        <taxon>Halobacteria</taxon>
        <taxon>Halobacteriales</taxon>
        <taxon>Natrialbaceae</taxon>
        <taxon>Halobiforma</taxon>
    </lineage>
</organism>
<dbReference type="GO" id="GO:0016491">
    <property type="term" value="F:oxidoreductase activity"/>
    <property type="evidence" value="ECO:0007669"/>
    <property type="project" value="InterPro"/>
</dbReference>
<dbReference type="Proteomes" id="UP000011607">
    <property type="component" value="Unassembled WGS sequence"/>
</dbReference>
<dbReference type="AlphaFoldDB" id="M0M8D1"/>
<dbReference type="STRING" id="1227454.C446_04815"/>
<dbReference type="eggNOG" id="arCOG10140">
    <property type="taxonomic scope" value="Archaea"/>
</dbReference>